<dbReference type="SUPFAM" id="SSF47384">
    <property type="entry name" value="Homodimeric domain of signal transducing histidine kinase"/>
    <property type="match status" value="1"/>
</dbReference>
<dbReference type="PROSITE" id="PS50109">
    <property type="entry name" value="HIS_KIN"/>
    <property type="match status" value="1"/>
</dbReference>
<dbReference type="Gene3D" id="3.30.565.10">
    <property type="entry name" value="Histidine kinase-like ATPase, C-terminal domain"/>
    <property type="match status" value="1"/>
</dbReference>
<feature type="transmembrane region" description="Helical" evidence="6">
    <location>
        <begin position="48"/>
        <end position="70"/>
    </location>
</feature>
<dbReference type="InterPro" id="IPR050736">
    <property type="entry name" value="Sensor_HK_Regulatory"/>
</dbReference>
<dbReference type="GO" id="GO:0016301">
    <property type="term" value="F:kinase activity"/>
    <property type="evidence" value="ECO:0007669"/>
    <property type="project" value="UniProtKB-KW"/>
</dbReference>
<dbReference type="RefSeq" id="WP_224194120.1">
    <property type="nucleotide sequence ID" value="NZ_JAIRAU010000031.1"/>
</dbReference>
<evidence type="ECO:0000313" key="8">
    <source>
        <dbReference type="EMBL" id="MBZ5712360.1"/>
    </source>
</evidence>
<dbReference type="EC" id="2.7.13.3" evidence="2"/>
<evidence type="ECO:0000256" key="3">
    <source>
        <dbReference type="ARBA" id="ARBA00022679"/>
    </source>
</evidence>
<proteinExistence type="predicted"/>
<dbReference type="CDD" id="cd00082">
    <property type="entry name" value="HisKA"/>
    <property type="match status" value="1"/>
</dbReference>
<dbReference type="Proteomes" id="UP001139031">
    <property type="component" value="Unassembled WGS sequence"/>
</dbReference>
<dbReference type="InterPro" id="IPR005467">
    <property type="entry name" value="His_kinase_dom"/>
</dbReference>
<feature type="transmembrane region" description="Helical" evidence="6">
    <location>
        <begin position="82"/>
        <end position="104"/>
    </location>
</feature>
<gene>
    <name evidence="8" type="ORF">K7C98_24220</name>
</gene>
<reference evidence="8" key="1">
    <citation type="submission" date="2021-08" db="EMBL/GenBank/DDBJ databases">
        <authorList>
            <person name="Stevens D.C."/>
        </authorList>
    </citation>
    <scope>NUCLEOTIDE SEQUENCE</scope>
    <source>
        <strain evidence="8">DSM 53165</strain>
    </source>
</reference>
<dbReference type="Pfam" id="PF00512">
    <property type="entry name" value="HisKA"/>
    <property type="match status" value="1"/>
</dbReference>
<dbReference type="Gene3D" id="1.10.287.130">
    <property type="match status" value="1"/>
</dbReference>
<dbReference type="SUPFAM" id="SSF55874">
    <property type="entry name" value="ATPase domain of HSP90 chaperone/DNA topoisomerase II/histidine kinase"/>
    <property type="match status" value="1"/>
</dbReference>
<dbReference type="SMART" id="SM00388">
    <property type="entry name" value="HisKA"/>
    <property type="match status" value="1"/>
</dbReference>
<dbReference type="EMBL" id="JAIRAU010000031">
    <property type="protein sequence ID" value="MBZ5712360.1"/>
    <property type="molecule type" value="Genomic_DNA"/>
</dbReference>
<feature type="domain" description="Histidine kinase" evidence="7">
    <location>
        <begin position="463"/>
        <end position="678"/>
    </location>
</feature>
<evidence type="ECO:0000256" key="1">
    <source>
        <dbReference type="ARBA" id="ARBA00000085"/>
    </source>
</evidence>
<keyword evidence="6" id="KW-1133">Transmembrane helix</keyword>
<feature type="transmembrane region" description="Helical" evidence="6">
    <location>
        <begin position="172"/>
        <end position="191"/>
    </location>
</feature>
<keyword evidence="3" id="KW-0808">Transferase</keyword>
<accession>A0ABS7TW34</accession>
<feature type="transmembrane region" description="Helical" evidence="6">
    <location>
        <begin position="255"/>
        <end position="276"/>
    </location>
</feature>
<dbReference type="InterPro" id="IPR036097">
    <property type="entry name" value="HisK_dim/P_sf"/>
</dbReference>
<sequence>MSDRSVSSESQWEGSTEDLVGLARAVDDLAPGYPRAGQPTRLRAERDVLAGVAAAYTFAVGLDVAWALIVWDSRGAVAPWPLFALLVPHLFILTAALLTVYAALPAARWLRPDELGRPVAPAGAWLVRAFGFLALPLHPLLEARERNELLRVAPRAEVEQAALALQEVPRTVARAVLSGLLVIALSDALIARNPLQWTWSTTLAHACLWAAIAAPLATLAAHWARRAVRGDILACPIAQLPVGDRPRRMTARLRVWSGILLLSGVTAPLLGSHLWLHAHARADAVAAAQRTAEALIEVAGPADEEDLGRRLAAAPGATVLTARGAIYGADLSLKPGDEGLLDADGDGEYDRFAVQRGGARAVVPLRRAPVDNAVPFVLAGALATLAGMLAIALYARRSERDLARVRAHLREEPAPAPQGPEWQALAQAIEALVARMHEATIARFVALEKAEETDRLRSQFLANMSHDLRSPLNSILGFSSLLLRGVDGTLDAETREMVETIAAAGRDLLAQIDAILDMARIEARRIEKQAEPVPLAPLISKAVQRARVRGGDHLNYTVEAVPGLPTAYIDPRHLVQALENLLLFAGKRLTAGSLNIKLRRGDPDAPLGLQLHVTTPLKPASEQQMGLARKGFHRLPGHRGLGLELPIADALLKIEGCRLDVREVGQAMVFKIHLPAAEARSRVPLIERAHPAADSTAPPA</sequence>
<protein>
    <recommendedName>
        <fullName evidence="2">histidine kinase</fullName>
        <ecNumber evidence="2">2.7.13.3</ecNumber>
    </recommendedName>
</protein>
<evidence type="ECO:0000256" key="4">
    <source>
        <dbReference type="ARBA" id="ARBA00022777"/>
    </source>
</evidence>
<dbReference type="InterPro" id="IPR036890">
    <property type="entry name" value="HATPase_C_sf"/>
</dbReference>
<dbReference type="InterPro" id="IPR003661">
    <property type="entry name" value="HisK_dim/P_dom"/>
</dbReference>
<keyword evidence="5" id="KW-0902">Two-component regulatory system</keyword>
<evidence type="ECO:0000256" key="5">
    <source>
        <dbReference type="ARBA" id="ARBA00023012"/>
    </source>
</evidence>
<feature type="transmembrane region" description="Helical" evidence="6">
    <location>
        <begin position="373"/>
        <end position="395"/>
    </location>
</feature>
<keyword evidence="9" id="KW-1185">Reference proteome</keyword>
<keyword evidence="4 8" id="KW-0418">Kinase</keyword>
<keyword evidence="6" id="KW-0812">Transmembrane</keyword>
<dbReference type="PANTHER" id="PTHR43711:SF26">
    <property type="entry name" value="SENSOR HISTIDINE KINASE RCSC"/>
    <property type="match status" value="1"/>
</dbReference>
<evidence type="ECO:0000256" key="2">
    <source>
        <dbReference type="ARBA" id="ARBA00012438"/>
    </source>
</evidence>
<comment type="catalytic activity">
    <reaction evidence="1">
        <text>ATP + protein L-histidine = ADP + protein N-phospho-L-histidine.</text>
        <dbReference type="EC" id="2.7.13.3"/>
    </reaction>
</comment>
<keyword evidence="6" id="KW-0472">Membrane</keyword>
<feature type="transmembrane region" description="Helical" evidence="6">
    <location>
        <begin position="203"/>
        <end position="224"/>
    </location>
</feature>
<name>A0ABS7TW34_9BACT</name>
<evidence type="ECO:0000256" key="6">
    <source>
        <dbReference type="SAM" id="Phobius"/>
    </source>
</evidence>
<comment type="caution">
    <text evidence="8">The sequence shown here is derived from an EMBL/GenBank/DDBJ whole genome shotgun (WGS) entry which is preliminary data.</text>
</comment>
<dbReference type="PANTHER" id="PTHR43711">
    <property type="entry name" value="TWO-COMPONENT HISTIDINE KINASE"/>
    <property type="match status" value="1"/>
</dbReference>
<evidence type="ECO:0000313" key="9">
    <source>
        <dbReference type="Proteomes" id="UP001139031"/>
    </source>
</evidence>
<evidence type="ECO:0000259" key="7">
    <source>
        <dbReference type="PROSITE" id="PS50109"/>
    </source>
</evidence>
<organism evidence="8 9">
    <name type="scientific">Nannocystis pusilla</name>
    <dbReference type="NCBI Taxonomy" id="889268"/>
    <lineage>
        <taxon>Bacteria</taxon>
        <taxon>Pseudomonadati</taxon>
        <taxon>Myxococcota</taxon>
        <taxon>Polyangia</taxon>
        <taxon>Nannocystales</taxon>
        <taxon>Nannocystaceae</taxon>
        <taxon>Nannocystis</taxon>
    </lineage>
</organism>